<keyword evidence="1" id="KW-0732">Signal</keyword>
<dbReference type="Pfam" id="PF06980">
    <property type="entry name" value="DUF1302"/>
    <property type="match status" value="1"/>
</dbReference>
<accession>A0ABU2CD92</accession>
<evidence type="ECO:0000313" key="3">
    <source>
        <dbReference type="Proteomes" id="UP001180487"/>
    </source>
</evidence>
<proteinExistence type="predicted"/>
<sequence length="564" mass="61472">MRVNTARQCRIAAAVAAALSSAGVYAMELDLPDSDWAVRFDNTVKGGLMYRTQQAAPELVNSFRLLTPGVPASAFPYALNLNAGDDNFRDRGLVSKRVDLLSELDAVYRKDFGLRLSASAWYDAAYDGTTQAVDSSNGQNPTNQFARNTLNLAGRKAELMDVFVFGSWDLSSGRKLSLRLGRHALQYGESLFFGENGIARAQGPIDVHKLLSSPNAQFKESLRPVPQLSGQLQVTPEVAVSGYVQFRWEADRLPPAGSYFSASNLVWGNPTLPQFLGVSNVGNFVLQPSGDHKPKDSGQFGMQLKWRLEDTDLGFYAARYHDKSGQLYGQLDLQGPTGPGGTLPGNWYYLFPEAVKVYGVSATQSFGDFNFAAEGSIRSDMPLRSPGVIYGFFPGQPEQRYAKGRTAHINLSTLANFGPSFIARESSLVAEIAWNRVLHMTDPDGAMDKDRTRDAAALQLVFTPSYRQIVSGLDLSVPIGLRYTLDGRSAVTTWDARGSGNASIGLTGNYLGVWQFGLTYTHYIGKAASFIDYSPSLTGGTPRFGQGNAVADRNFVSLTLSRTF</sequence>
<dbReference type="RefSeq" id="WP_310375836.1">
    <property type="nucleotide sequence ID" value="NZ_JAVDXT010000004.1"/>
</dbReference>
<comment type="caution">
    <text evidence="2">The sequence shown here is derived from an EMBL/GenBank/DDBJ whole genome shotgun (WGS) entry which is preliminary data.</text>
</comment>
<dbReference type="InterPro" id="IPR010727">
    <property type="entry name" value="DUF1302"/>
</dbReference>
<feature type="signal peptide" evidence="1">
    <location>
        <begin position="1"/>
        <end position="26"/>
    </location>
</feature>
<evidence type="ECO:0008006" key="4">
    <source>
        <dbReference type="Google" id="ProtNLM"/>
    </source>
</evidence>
<reference evidence="2 3" key="1">
    <citation type="submission" date="2023-07" db="EMBL/GenBank/DDBJ databases">
        <title>Sorghum-associated microbial communities from plants grown in Nebraska, USA.</title>
        <authorList>
            <person name="Schachtman D."/>
        </authorList>
    </citation>
    <scope>NUCLEOTIDE SEQUENCE [LARGE SCALE GENOMIC DNA]</scope>
    <source>
        <strain evidence="2 3">BE313</strain>
    </source>
</reference>
<keyword evidence="3" id="KW-1185">Reference proteome</keyword>
<dbReference type="EMBL" id="JAVDXT010000004">
    <property type="protein sequence ID" value="MDR7379298.1"/>
    <property type="molecule type" value="Genomic_DNA"/>
</dbReference>
<feature type="chain" id="PRO_5047218881" description="DUF1302 domain-containing protein" evidence="1">
    <location>
        <begin position="27"/>
        <end position="564"/>
    </location>
</feature>
<organism evidence="2 3">
    <name type="scientific">Rhodoferax ferrireducens</name>
    <dbReference type="NCBI Taxonomy" id="192843"/>
    <lineage>
        <taxon>Bacteria</taxon>
        <taxon>Pseudomonadati</taxon>
        <taxon>Pseudomonadota</taxon>
        <taxon>Betaproteobacteria</taxon>
        <taxon>Burkholderiales</taxon>
        <taxon>Comamonadaceae</taxon>
        <taxon>Rhodoferax</taxon>
    </lineage>
</organism>
<evidence type="ECO:0000256" key="1">
    <source>
        <dbReference type="SAM" id="SignalP"/>
    </source>
</evidence>
<dbReference type="Proteomes" id="UP001180487">
    <property type="component" value="Unassembled WGS sequence"/>
</dbReference>
<protein>
    <recommendedName>
        <fullName evidence="4">DUF1302 domain-containing protein</fullName>
    </recommendedName>
</protein>
<evidence type="ECO:0000313" key="2">
    <source>
        <dbReference type="EMBL" id="MDR7379298.1"/>
    </source>
</evidence>
<name>A0ABU2CD92_9BURK</name>
<gene>
    <name evidence="2" type="ORF">J2X19_003992</name>
</gene>